<keyword evidence="2" id="KW-1185">Reference proteome</keyword>
<proteinExistence type="predicted"/>
<dbReference type="Proteomes" id="UP000737018">
    <property type="component" value="Unassembled WGS sequence"/>
</dbReference>
<sequence length="97" mass="10553">MGLSLHCSLPPLPKTRRCHSQNLPPSTPSSFARPLTPLLTTISSLSPSPHNPSCRRRCHPSLSPSLPSSSLLCRLPLPSPNFDIYADVPLVQQYATL</sequence>
<evidence type="ECO:0000313" key="2">
    <source>
        <dbReference type="Proteomes" id="UP000737018"/>
    </source>
</evidence>
<reference evidence="1" key="1">
    <citation type="submission" date="2020-03" db="EMBL/GenBank/DDBJ databases">
        <title>Castanea mollissima Vanexum genome sequencing.</title>
        <authorList>
            <person name="Staton M."/>
        </authorList>
    </citation>
    <scope>NUCLEOTIDE SEQUENCE</scope>
    <source>
        <tissue evidence="1">Leaf</tissue>
    </source>
</reference>
<name>A0A8J4Q1V0_9ROSI</name>
<comment type="caution">
    <text evidence="1">The sequence shown here is derived from an EMBL/GenBank/DDBJ whole genome shotgun (WGS) entry which is preliminary data.</text>
</comment>
<dbReference type="AlphaFoldDB" id="A0A8J4Q1V0"/>
<evidence type="ECO:0000313" key="1">
    <source>
        <dbReference type="EMBL" id="KAF3943425.1"/>
    </source>
</evidence>
<accession>A0A8J4Q1V0</accession>
<organism evidence="1 2">
    <name type="scientific">Castanea mollissima</name>
    <name type="common">Chinese chestnut</name>
    <dbReference type="NCBI Taxonomy" id="60419"/>
    <lineage>
        <taxon>Eukaryota</taxon>
        <taxon>Viridiplantae</taxon>
        <taxon>Streptophyta</taxon>
        <taxon>Embryophyta</taxon>
        <taxon>Tracheophyta</taxon>
        <taxon>Spermatophyta</taxon>
        <taxon>Magnoliopsida</taxon>
        <taxon>eudicotyledons</taxon>
        <taxon>Gunneridae</taxon>
        <taxon>Pentapetalae</taxon>
        <taxon>rosids</taxon>
        <taxon>fabids</taxon>
        <taxon>Fagales</taxon>
        <taxon>Fagaceae</taxon>
        <taxon>Castanea</taxon>
    </lineage>
</organism>
<dbReference type="EMBL" id="JRKL02012928">
    <property type="protein sequence ID" value="KAF3943425.1"/>
    <property type="molecule type" value="Genomic_DNA"/>
</dbReference>
<gene>
    <name evidence="1" type="ORF">CMV_030020</name>
</gene>
<protein>
    <submittedName>
        <fullName evidence="1">Uncharacterized protein</fullName>
    </submittedName>
</protein>